<comment type="caution">
    <text evidence="9">The sequence shown here is derived from an EMBL/GenBank/DDBJ whole genome shotgun (WGS) entry which is preliminary data.</text>
</comment>
<dbReference type="InterPro" id="IPR036388">
    <property type="entry name" value="WH-like_DNA-bd_sf"/>
</dbReference>
<dbReference type="CDD" id="cd17535">
    <property type="entry name" value="REC_NarL-like"/>
    <property type="match status" value="1"/>
</dbReference>
<evidence type="ECO:0000259" key="7">
    <source>
        <dbReference type="PROSITE" id="PS50043"/>
    </source>
</evidence>
<accession>A0A9C7QTX0</accession>
<keyword evidence="4 9" id="KW-0238">DNA-binding</keyword>
<evidence type="ECO:0000256" key="5">
    <source>
        <dbReference type="ARBA" id="ARBA00023163"/>
    </source>
</evidence>
<feature type="domain" description="Response regulatory" evidence="8">
    <location>
        <begin position="3"/>
        <end position="120"/>
    </location>
</feature>
<dbReference type="SUPFAM" id="SSF46894">
    <property type="entry name" value="C-terminal effector domain of the bipartite response regulators"/>
    <property type="match status" value="1"/>
</dbReference>
<dbReference type="InterPro" id="IPR000792">
    <property type="entry name" value="Tscrpt_reg_LuxR_C"/>
</dbReference>
<evidence type="ECO:0000256" key="4">
    <source>
        <dbReference type="ARBA" id="ARBA00023125"/>
    </source>
</evidence>
<keyword evidence="3" id="KW-0805">Transcription regulation</keyword>
<dbReference type="EMBL" id="DPSM01000015">
    <property type="protein sequence ID" value="HCK00053.1"/>
    <property type="molecule type" value="Genomic_DNA"/>
</dbReference>
<dbReference type="PANTHER" id="PTHR43214">
    <property type="entry name" value="TWO-COMPONENT RESPONSE REGULATOR"/>
    <property type="match status" value="1"/>
</dbReference>
<dbReference type="InterPro" id="IPR016032">
    <property type="entry name" value="Sig_transdc_resp-reg_C-effctor"/>
</dbReference>
<dbReference type="Pfam" id="PF00196">
    <property type="entry name" value="GerE"/>
    <property type="match status" value="1"/>
</dbReference>
<dbReference type="Proteomes" id="UP000262210">
    <property type="component" value="Unassembled WGS sequence"/>
</dbReference>
<dbReference type="PROSITE" id="PS50110">
    <property type="entry name" value="RESPONSE_REGULATORY"/>
    <property type="match status" value="1"/>
</dbReference>
<dbReference type="SMART" id="SM00421">
    <property type="entry name" value="HTH_LUXR"/>
    <property type="match status" value="1"/>
</dbReference>
<keyword evidence="5" id="KW-0804">Transcription</keyword>
<dbReference type="GO" id="GO:0000160">
    <property type="term" value="P:phosphorelay signal transduction system"/>
    <property type="evidence" value="ECO:0007669"/>
    <property type="project" value="InterPro"/>
</dbReference>
<evidence type="ECO:0000256" key="1">
    <source>
        <dbReference type="ARBA" id="ARBA00022553"/>
    </source>
</evidence>
<dbReference type="PROSITE" id="PS50043">
    <property type="entry name" value="HTH_LUXR_2"/>
    <property type="match status" value="1"/>
</dbReference>
<reference evidence="9 10" key="1">
    <citation type="journal article" date="2018" name="Nat. Biotechnol.">
        <title>A standardized bacterial taxonomy based on genome phylogeny substantially revises the tree of life.</title>
        <authorList>
            <person name="Parks D.H."/>
            <person name="Chuvochina M."/>
            <person name="Waite D.W."/>
            <person name="Rinke C."/>
            <person name="Skarshewski A."/>
            <person name="Chaumeil P.A."/>
            <person name="Hugenholtz P."/>
        </authorList>
    </citation>
    <scope>NUCLEOTIDE SEQUENCE [LARGE SCALE GENOMIC DNA]</scope>
    <source>
        <strain evidence="9">UBA11264</strain>
    </source>
</reference>
<dbReference type="GO" id="GO:0006355">
    <property type="term" value="P:regulation of DNA-templated transcription"/>
    <property type="evidence" value="ECO:0007669"/>
    <property type="project" value="InterPro"/>
</dbReference>
<dbReference type="Gene3D" id="3.40.50.2300">
    <property type="match status" value="1"/>
</dbReference>
<name>A0A9C7QTX0_9GAMM</name>
<keyword evidence="1 6" id="KW-0597">Phosphoprotein</keyword>
<dbReference type="InterPro" id="IPR058245">
    <property type="entry name" value="NreC/VraR/RcsB-like_REC"/>
</dbReference>
<evidence type="ECO:0000313" key="10">
    <source>
        <dbReference type="Proteomes" id="UP000262210"/>
    </source>
</evidence>
<gene>
    <name evidence="9" type="ORF">DHV72_08505</name>
</gene>
<dbReference type="SMART" id="SM00448">
    <property type="entry name" value="REC"/>
    <property type="match status" value="1"/>
</dbReference>
<organism evidence="9 10">
    <name type="scientific">Serratia grimesii</name>
    <dbReference type="NCBI Taxonomy" id="82995"/>
    <lineage>
        <taxon>Bacteria</taxon>
        <taxon>Pseudomonadati</taxon>
        <taxon>Pseudomonadota</taxon>
        <taxon>Gammaproteobacteria</taxon>
        <taxon>Enterobacterales</taxon>
        <taxon>Yersiniaceae</taxon>
        <taxon>Serratia</taxon>
    </lineage>
</organism>
<dbReference type="AlphaFoldDB" id="A0A9C7QTX0"/>
<evidence type="ECO:0000313" key="9">
    <source>
        <dbReference type="EMBL" id="HCK00053.1"/>
    </source>
</evidence>
<feature type="domain" description="HTH luxR-type" evidence="7">
    <location>
        <begin position="142"/>
        <end position="207"/>
    </location>
</feature>
<dbReference type="Pfam" id="PF00072">
    <property type="entry name" value="Response_reg"/>
    <property type="match status" value="1"/>
</dbReference>
<evidence type="ECO:0000256" key="3">
    <source>
        <dbReference type="ARBA" id="ARBA00023015"/>
    </source>
</evidence>
<dbReference type="GO" id="GO:0003677">
    <property type="term" value="F:DNA binding"/>
    <property type="evidence" value="ECO:0007669"/>
    <property type="project" value="UniProtKB-KW"/>
</dbReference>
<dbReference type="InterPro" id="IPR039420">
    <property type="entry name" value="WalR-like"/>
</dbReference>
<dbReference type="SUPFAM" id="SSF52172">
    <property type="entry name" value="CheY-like"/>
    <property type="match status" value="1"/>
</dbReference>
<evidence type="ECO:0000259" key="8">
    <source>
        <dbReference type="PROSITE" id="PS50110"/>
    </source>
</evidence>
<dbReference type="Gene3D" id="1.10.10.10">
    <property type="entry name" value="Winged helix-like DNA-binding domain superfamily/Winged helix DNA-binding domain"/>
    <property type="match status" value="1"/>
</dbReference>
<evidence type="ECO:0000256" key="2">
    <source>
        <dbReference type="ARBA" id="ARBA00023012"/>
    </source>
</evidence>
<dbReference type="RefSeq" id="WP_278430921.1">
    <property type="nucleotide sequence ID" value="NZ_DPSM01000015.1"/>
</dbReference>
<feature type="modified residue" description="4-aspartylphosphate" evidence="6">
    <location>
        <position position="55"/>
    </location>
</feature>
<keyword evidence="2" id="KW-0902">Two-component regulatory system</keyword>
<dbReference type="InterPro" id="IPR011006">
    <property type="entry name" value="CheY-like_superfamily"/>
</dbReference>
<dbReference type="InterPro" id="IPR001789">
    <property type="entry name" value="Sig_transdc_resp-reg_receiver"/>
</dbReference>
<proteinExistence type="predicted"/>
<sequence length="210" mass="22787">MLSVYTVDDHPVARLAIKLFLSNDGVHIAGEADDGLQALGFIRTMNPPPDIVVVDLDIPSLSGLELIEKLRNGGYEGGILVLTGRDDAHFLSRCMGVGADGFVSKRNNLEELGDAVRAISRGYGYFPIKRQLGAAAILPTGESEAIQHLSNRELQVLQQLARGMRIIDIAAQMHVSTKTVSTYKARLLVKLGITSTIELIDFARRHGLDA</sequence>
<evidence type="ECO:0000256" key="6">
    <source>
        <dbReference type="PROSITE-ProRule" id="PRU00169"/>
    </source>
</evidence>
<dbReference type="PANTHER" id="PTHR43214:SF41">
    <property type="entry name" value="NITRATE_NITRITE RESPONSE REGULATOR PROTEIN NARP"/>
    <property type="match status" value="1"/>
</dbReference>
<dbReference type="PRINTS" id="PR00038">
    <property type="entry name" value="HTHLUXR"/>
</dbReference>
<protein>
    <submittedName>
        <fullName evidence="9">DNA-binding response regulator</fullName>
    </submittedName>
</protein>
<dbReference type="CDD" id="cd06170">
    <property type="entry name" value="LuxR_C_like"/>
    <property type="match status" value="1"/>
</dbReference>